<gene>
    <name evidence="1" type="ORF">AV654_20810</name>
</gene>
<dbReference type="EMBL" id="LQRA01000059">
    <property type="protein sequence ID" value="KZE77702.1"/>
    <property type="molecule type" value="Genomic_DNA"/>
</dbReference>
<evidence type="ECO:0008006" key="3">
    <source>
        <dbReference type="Google" id="ProtNLM"/>
    </source>
</evidence>
<accession>A0A165R1B9</accession>
<proteinExistence type="predicted"/>
<reference evidence="2" key="1">
    <citation type="submission" date="2016-01" db="EMBL/GenBank/DDBJ databases">
        <title>Draft genome of Chromobacterium sp. F49.</title>
        <authorList>
            <person name="Hong K.W."/>
        </authorList>
    </citation>
    <scope>NUCLEOTIDE SEQUENCE [LARGE SCALE GENOMIC DNA]</scope>
    <source>
        <strain evidence="2">M63</strain>
    </source>
</reference>
<dbReference type="Proteomes" id="UP000076563">
    <property type="component" value="Unassembled WGS sequence"/>
</dbReference>
<sequence>MVRHLDEPITRQEMSRVIVRATNIELQKPEVSMDDRSFLYNATRKGLIQGHAKGERSYRYRTDQKVNEGEQLGTVFNAQPKILPMPVEIGGNLKAEITQIIVVDMSNPKSAYYEWFKEAKNANIQSND</sequence>
<organism evidence="1 2">
    <name type="scientific">Paenibacillus elgii</name>
    <dbReference type="NCBI Taxonomy" id="189691"/>
    <lineage>
        <taxon>Bacteria</taxon>
        <taxon>Bacillati</taxon>
        <taxon>Bacillota</taxon>
        <taxon>Bacilli</taxon>
        <taxon>Bacillales</taxon>
        <taxon>Paenibacillaceae</taxon>
        <taxon>Paenibacillus</taxon>
    </lineage>
</organism>
<keyword evidence="2" id="KW-1185">Reference proteome</keyword>
<evidence type="ECO:0000313" key="1">
    <source>
        <dbReference type="EMBL" id="KZE77702.1"/>
    </source>
</evidence>
<protein>
    <recommendedName>
        <fullName evidence="3">SLH domain-containing protein</fullName>
    </recommendedName>
</protein>
<name>A0A165R1B9_9BACL</name>
<evidence type="ECO:0000313" key="2">
    <source>
        <dbReference type="Proteomes" id="UP000076563"/>
    </source>
</evidence>
<dbReference type="AlphaFoldDB" id="A0A165R1B9"/>
<comment type="caution">
    <text evidence="1">The sequence shown here is derived from an EMBL/GenBank/DDBJ whole genome shotgun (WGS) entry which is preliminary data.</text>
</comment>